<dbReference type="Proteomes" id="UP000503286">
    <property type="component" value="Segment"/>
</dbReference>
<reference evidence="2" key="1">
    <citation type="submission" date="2020-03" db="EMBL/GenBank/DDBJ databases">
        <title>Complete genome sequence of Aeromonas phage PS.</title>
        <authorList>
            <person name="Tagunde S.N."/>
            <person name="Newase S.K."/>
            <person name="Nagar V."/>
            <person name="Kapadnis B.P."/>
            <person name="Pandit S.V."/>
        </authorList>
    </citation>
    <scope>NUCLEOTIDE SEQUENCE</scope>
</reference>
<protein>
    <submittedName>
        <fullName evidence="2">Head scaffolding protein</fullName>
    </submittedName>
</protein>
<feature type="compositionally biased region" description="Pro residues" evidence="1">
    <location>
        <begin position="7"/>
        <end position="16"/>
    </location>
</feature>
<keyword evidence="3" id="KW-1185">Reference proteome</keyword>
<accession>A0A6H0X6U9</accession>
<evidence type="ECO:0000313" key="2">
    <source>
        <dbReference type="EMBL" id="QIW89962.1"/>
    </source>
</evidence>
<sequence length="270" mass="28096">MSDLKPPRMPNAPAPTEPSADTAVTTVPAVEPNGNTVPVQPIAEQVPVESPVAPVAQPVAEGLSAAVGSTGNAVLDVAVNAFVSMTGCTDEDISRALDKAAQYQDENLIDVAFLKERFGKNSEQAIALAKAVLQQNIATAKAEASAAQAAVVEVAGSREQWDSAVGVFNAHADADTKRMVKVLLDNGLFKQGATQLMQFVSTSGLVPNTQGSLIKGSPAGSGNGLSLVEFNTELQALKKEANGRSLEAEPYASRYNNLMQRRAIGRAAGK</sequence>
<proteinExistence type="predicted"/>
<evidence type="ECO:0000313" key="3">
    <source>
        <dbReference type="Proteomes" id="UP000503286"/>
    </source>
</evidence>
<evidence type="ECO:0000256" key="1">
    <source>
        <dbReference type="SAM" id="MobiDB-lite"/>
    </source>
</evidence>
<feature type="region of interest" description="Disordered" evidence="1">
    <location>
        <begin position="1"/>
        <end position="22"/>
    </location>
</feature>
<name>A0A6H0X6U9_9CAUD</name>
<organism evidence="2 3">
    <name type="scientific">Aeromonas phage PS</name>
    <dbReference type="NCBI Taxonomy" id="2723762"/>
    <lineage>
        <taxon>Viruses</taxon>
        <taxon>Duplodnaviria</taxon>
        <taxon>Heunggongvirae</taxon>
        <taxon>Uroviricota</taxon>
        <taxon>Caudoviricetes</taxon>
        <taxon>Autographivirales</taxon>
        <taxon>Autoscriptoviridae</taxon>
        <taxon>Savitribaivirus</taxon>
        <taxon>Savitribaivirus PS</taxon>
    </lineage>
</organism>
<dbReference type="EMBL" id="MT259468">
    <property type="protein sequence ID" value="QIW89962.1"/>
    <property type="molecule type" value="Genomic_DNA"/>
</dbReference>